<sequence length="140" mass="16072">MRVCEIKKLVISNLSLEEKVELKNNGRPTPVLNLVQVQKECKSRPAFIRKFDKNIYDKTLWLCGCDETNRFFCFVCLLFGGGEENWTKTGVSDLKHLEIKIKKHENSPKHKNKLVSFLLLGRVNIASCLNSAYAEQINSK</sequence>
<reference evidence="1" key="1">
    <citation type="submission" date="2013-07" db="EMBL/GenBank/DDBJ databases">
        <title>Midgut Transcriptome Profiling of Anoplphora glabripennis, a Lignocellulose Degrading, Wood-Boring Cerambycid.</title>
        <authorList>
            <person name="Scully E.D."/>
            <person name="Hoover K."/>
            <person name="Carlson J.E."/>
            <person name="Tien M."/>
            <person name="Geib S.M."/>
        </authorList>
    </citation>
    <scope>NUCLEOTIDE SEQUENCE</scope>
</reference>
<organism evidence="1">
    <name type="scientific">Anoplophora glabripennis</name>
    <name type="common">Asian longhorn beetle</name>
    <name type="synonym">Anoplophora nobilis</name>
    <dbReference type="NCBI Taxonomy" id="217634"/>
    <lineage>
        <taxon>Eukaryota</taxon>
        <taxon>Metazoa</taxon>
        <taxon>Ecdysozoa</taxon>
        <taxon>Arthropoda</taxon>
        <taxon>Hexapoda</taxon>
        <taxon>Insecta</taxon>
        <taxon>Pterygota</taxon>
        <taxon>Neoptera</taxon>
        <taxon>Endopterygota</taxon>
        <taxon>Coleoptera</taxon>
        <taxon>Polyphaga</taxon>
        <taxon>Cucujiformia</taxon>
        <taxon>Chrysomeloidea</taxon>
        <taxon>Cerambycidae</taxon>
        <taxon>Lamiinae</taxon>
        <taxon>Lamiini</taxon>
        <taxon>Anoplophora</taxon>
    </lineage>
</organism>
<evidence type="ECO:0008006" key="2">
    <source>
        <dbReference type="Google" id="ProtNLM"/>
    </source>
</evidence>
<evidence type="ECO:0000313" key="1">
    <source>
        <dbReference type="EMBL" id="JAB63113.1"/>
    </source>
</evidence>
<dbReference type="AlphaFoldDB" id="V5GS97"/>
<name>V5GS97_ANOGL</name>
<proteinExistence type="predicted"/>
<protein>
    <recommendedName>
        <fullName evidence="2">Zinc finger protein</fullName>
    </recommendedName>
</protein>
<dbReference type="EMBL" id="GALX01005353">
    <property type="protein sequence ID" value="JAB63113.1"/>
    <property type="molecule type" value="Transcribed_RNA"/>
</dbReference>
<accession>V5GS97</accession>